<evidence type="ECO:0000259" key="6">
    <source>
        <dbReference type="Pfam" id="PF16541"/>
    </source>
</evidence>
<name>A0A8H4KYP5_9HYPO</name>
<evidence type="ECO:0000256" key="2">
    <source>
        <dbReference type="ARBA" id="ARBA00022525"/>
    </source>
</evidence>
<dbReference type="AlphaFoldDB" id="A0A8H4KYP5"/>
<dbReference type="EMBL" id="JAADYS010002069">
    <property type="protein sequence ID" value="KAF4459865.1"/>
    <property type="molecule type" value="Genomic_DNA"/>
</dbReference>
<evidence type="ECO:0000256" key="1">
    <source>
        <dbReference type="ARBA" id="ARBA00004613"/>
    </source>
</evidence>
<sequence length="186" mass="20489">MQFLTTLLLATSAMALPTVTLTSRADSQSCMAKGAKVTEWTVHDFEFEATYTKSSPKKQTSTGTVSFTIENPVLNYKAKCHATSKKGDVFFTGSTDYDCDVPLKGDAASFTYDRKSGKVGIVQSWSCLKEGGRFEAKGNTKVKLDCKEANWKNPNYKDGAKVYSNRRVTCTKKSFKTPILEMSAVL</sequence>
<organism evidence="7 8">
    <name type="scientific">Fusarium albosuccineum</name>
    <dbReference type="NCBI Taxonomy" id="1237068"/>
    <lineage>
        <taxon>Eukaryota</taxon>
        <taxon>Fungi</taxon>
        <taxon>Dikarya</taxon>
        <taxon>Ascomycota</taxon>
        <taxon>Pezizomycotina</taxon>
        <taxon>Sordariomycetes</taxon>
        <taxon>Hypocreomycetidae</taxon>
        <taxon>Hypocreales</taxon>
        <taxon>Nectriaceae</taxon>
        <taxon>Fusarium</taxon>
        <taxon>Fusarium decemcellulare species complex</taxon>
    </lineage>
</organism>
<dbReference type="Proteomes" id="UP000554235">
    <property type="component" value="Unassembled WGS sequence"/>
</dbReference>
<feature type="chain" id="PRO_5034119150" description="AA1-like domain-containing protein" evidence="5">
    <location>
        <begin position="16"/>
        <end position="186"/>
    </location>
</feature>
<feature type="signal peptide" evidence="5">
    <location>
        <begin position="1"/>
        <end position="15"/>
    </location>
</feature>
<evidence type="ECO:0000256" key="3">
    <source>
        <dbReference type="ARBA" id="ARBA00022729"/>
    </source>
</evidence>
<dbReference type="GO" id="GO:0005576">
    <property type="term" value="C:extracellular region"/>
    <property type="evidence" value="ECO:0007669"/>
    <property type="project" value="UniProtKB-SubCell"/>
</dbReference>
<reference evidence="7 8" key="1">
    <citation type="submission" date="2020-01" db="EMBL/GenBank/DDBJ databases">
        <title>Identification and distribution of gene clusters putatively required for synthesis of sphingolipid metabolism inhibitors in phylogenetically diverse species of the filamentous fungus Fusarium.</title>
        <authorList>
            <person name="Kim H.-S."/>
            <person name="Busman M."/>
            <person name="Brown D.W."/>
            <person name="Divon H."/>
            <person name="Uhlig S."/>
            <person name="Proctor R.H."/>
        </authorList>
    </citation>
    <scope>NUCLEOTIDE SEQUENCE [LARGE SCALE GENOMIC DNA]</scope>
    <source>
        <strain evidence="7 8">NRRL 20459</strain>
    </source>
</reference>
<gene>
    <name evidence="7" type="ORF">FALBO_13376</name>
</gene>
<proteinExistence type="predicted"/>
<dbReference type="Pfam" id="PF16541">
    <property type="entry name" value="AltA1"/>
    <property type="match status" value="1"/>
</dbReference>
<evidence type="ECO:0000313" key="8">
    <source>
        <dbReference type="Proteomes" id="UP000554235"/>
    </source>
</evidence>
<keyword evidence="2" id="KW-0964">Secreted</keyword>
<evidence type="ECO:0000256" key="5">
    <source>
        <dbReference type="SAM" id="SignalP"/>
    </source>
</evidence>
<evidence type="ECO:0000313" key="7">
    <source>
        <dbReference type="EMBL" id="KAF4459865.1"/>
    </source>
</evidence>
<dbReference type="OrthoDB" id="3539798at2759"/>
<keyword evidence="4" id="KW-1015">Disulfide bond</keyword>
<keyword evidence="8" id="KW-1185">Reference proteome</keyword>
<comment type="subcellular location">
    <subcellularLocation>
        <location evidence="1">Secreted</location>
    </subcellularLocation>
</comment>
<accession>A0A8H4KYP5</accession>
<dbReference type="InterPro" id="IPR032382">
    <property type="entry name" value="AltA1"/>
</dbReference>
<protein>
    <recommendedName>
        <fullName evidence="6">AA1-like domain-containing protein</fullName>
    </recommendedName>
</protein>
<comment type="caution">
    <text evidence="7">The sequence shown here is derived from an EMBL/GenBank/DDBJ whole genome shotgun (WGS) entry which is preliminary data.</text>
</comment>
<keyword evidence="3 5" id="KW-0732">Signal</keyword>
<feature type="domain" description="AA1-like" evidence="6">
    <location>
        <begin position="43"/>
        <end position="170"/>
    </location>
</feature>
<evidence type="ECO:0000256" key="4">
    <source>
        <dbReference type="ARBA" id="ARBA00023157"/>
    </source>
</evidence>